<proteinExistence type="predicted"/>
<sequence>MTDSSSVCPLCAAAEAPALWRDARLRVIAVDEADYPGYVRVIWHAHAAEMTDLSEADRLHVMQVVLEVEAVMRDHLQPDKVNLAALGNMVPHLHWHIIPRRRGDRHFPDAIWAAPRVAPGEESLAFREALQDAAQRVPAFHQRLQERLSLRYPAVG</sequence>
<organism evidence="3 4">
    <name type="scientific">Pigmentiphaga humi</name>
    <dbReference type="NCBI Taxonomy" id="2478468"/>
    <lineage>
        <taxon>Bacteria</taxon>
        <taxon>Pseudomonadati</taxon>
        <taxon>Pseudomonadota</taxon>
        <taxon>Betaproteobacteria</taxon>
        <taxon>Burkholderiales</taxon>
        <taxon>Alcaligenaceae</taxon>
        <taxon>Pigmentiphaga</taxon>
    </lineage>
</organism>
<keyword evidence="4" id="KW-1185">Reference proteome</keyword>
<evidence type="ECO:0000313" key="3">
    <source>
        <dbReference type="EMBL" id="VCU67991.1"/>
    </source>
</evidence>
<dbReference type="AlphaFoldDB" id="A0A3P4AWU2"/>
<dbReference type="PROSITE" id="PS51084">
    <property type="entry name" value="HIT_2"/>
    <property type="match status" value="1"/>
</dbReference>
<feature type="short sequence motif" description="Histidine triad motif" evidence="1">
    <location>
        <begin position="92"/>
        <end position="96"/>
    </location>
</feature>
<evidence type="ECO:0000259" key="2">
    <source>
        <dbReference type="PROSITE" id="PS51084"/>
    </source>
</evidence>
<accession>A0A3P4AWU2</accession>
<evidence type="ECO:0000256" key="1">
    <source>
        <dbReference type="PROSITE-ProRule" id="PRU00464"/>
    </source>
</evidence>
<evidence type="ECO:0000313" key="4">
    <source>
        <dbReference type="Proteomes" id="UP000277294"/>
    </source>
</evidence>
<dbReference type="GO" id="GO:0003824">
    <property type="term" value="F:catalytic activity"/>
    <property type="evidence" value="ECO:0007669"/>
    <property type="project" value="InterPro"/>
</dbReference>
<dbReference type="SUPFAM" id="SSF54197">
    <property type="entry name" value="HIT-like"/>
    <property type="match status" value="1"/>
</dbReference>
<reference evidence="3 4" key="1">
    <citation type="submission" date="2018-10" db="EMBL/GenBank/DDBJ databases">
        <authorList>
            <person name="Criscuolo A."/>
        </authorList>
    </citation>
    <scope>NUCLEOTIDE SEQUENCE [LARGE SCALE GENOMIC DNA]</scope>
    <source>
        <strain evidence="3">DnA1</strain>
    </source>
</reference>
<dbReference type="InterPro" id="IPR036265">
    <property type="entry name" value="HIT-like_sf"/>
</dbReference>
<dbReference type="RefSeq" id="WP_124077228.1">
    <property type="nucleotide sequence ID" value="NZ_UWPJ01000004.1"/>
</dbReference>
<dbReference type="Proteomes" id="UP000277294">
    <property type="component" value="Unassembled WGS sequence"/>
</dbReference>
<dbReference type="Gene3D" id="3.30.428.10">
    <property type="entry name" value="HIT-like"/>
    <property type="match status" value="1"/>
</dbReference>
<name>A0A3P4AWU2_9BURK</name>
<dbReference type="OrthoDB" id="9799145at2"/>
<protein>
    <submittedName>
        <fullName evidence="3">HIT domain protein</fullName>
    </submittedName>
</protein>
<dbReference type="EMBL" id="UWPJ01000004">
    <property type="protein sequence ID" value="VCU67991.1"/>
    <property type="molecule type" value="Genomic_DNA"/>
</dbReference>
<dbReference type="Pfam" id="PF01230">
    <property type="entry name" value="HIT"/>
    <property type="match status" value="1"/>
</dbReference>
<gene>
    <name evidence="3" type="ORF">PIGHUM_00037</name>
</gene>
<dbReference type="InterPro" id="IPR011146">
    <property type="entry name" value="HIT-like"/>
</dbReference>
<feature type="domain" description="HIT" evidence="2">
    <location>
        <begin position="6"/>
        <end position="107"/>
    </location>
</feature>